<comment type="caution">
    <text evidence="1">The sequence shown here is derived from an EMBL/GenBank/DDBJ whole genome shotgun (WGS) entry which is preliminary data.</text>
</comment>
<dbReference type="Proteomes" id="UP001271007">
    <property type="component" value="Unassembled WGS sequence"/>
</dbReference>
<gene>
    <name evidence="1" type="ORF">LTR09_004689</name>
</gene>
<evidence type="ECO:0000313" key="2">
    <source>
        <dbReference type="Proteomes" id="UP001271007"/>
    </source>
</evidence>
<protein>
    <submittedName>
        <fullName evidence="1">Uncharacterized protein</fullName>
    </submittedName>
</protein>
<accession>A0AAJ0DHX1</accession>
<dbReference type="AlphaFoldDB" id="A0AAJ0DHX1"/>
<proteinExistence type="predicted"/>
<evidence type="ECO:0000313" key="1">
    <source>
        <dbReference type="EMBL" id="KAK3054421.1"/>
    </source>
</evidence>
<organism evidence="1 2">
    <name type="scientific">Extremus antarcticus</name>
    <dbReference type="NCBI Taxonomy" id="702011"/>
    <lineage>
        <taxon>Eukaryota</taxon>
        <taxon>Fungi</taxon>
        <taxon>Dikarya</taxon>
        <taxon>Ascomycota</taxon>
        <taxon>Pezizomycotina</taxon>
        <taxon>Dothideomycetes</taxon>
        <taxon>Dothideomycetidae</taxon>
        <taxon>Mycosphaerellales</taxon>
        <taxon>Extremaceae</taxon>
        <taxon>Extremus</taxon>
    </lineage>
</organism>
<name>A0AAJ0DHX1_9PEZI</name>
<dbReference type="EMBL" id="JAWDJX010000012">
    <property type="protein sequence ID" value="KAK3054421.1"/>
    <property type="molecule type" value="Genomic_DNA"/>
</dbReference>
<sequence length="94" mass="9886">MELTDATDPSPVAEAATAAQGTFLRSSPFPGGGGVAGGGWAASAAYGWILKTSEKGSMVYCKCCVDALTMFWDRGESATLNLEKLWGQRQLEHA</sequence>
<reference evidence="1" key="1">
    <citation type="submission" date="2023-04" db="EMBL/GenBank/DDBJ databases">
        <title>Black Yeasts Isolated from many extreme environments.</title>
        <authorList>
            <person name="Coleine C."/>
            <person name="Stajich J.E."/>
            <person name="Selbmann L."/>
        </authorList>
    </citation>
    <scope>NUCLEOTIDE SEQUENCE</scope>
    <source>
        <strain evidence="1">CCFEE 5312</strain>
    </source>
</reference>
<keyword evidence="2" id="KW-1185">Reference proteome</keyword>